<feature type="coiled-coil region" evidence="1">
    <location>
        <begin position="538"/>
        <end position="593"/>
    </location>
</feature>
<sequence>MKLFLCFKIIVCSLSVNMLKLVNLYRKYYDLEALKPIPKLQMASDLQANTMCKTKRLTHDGIKGRETVRKRAEAFNFIGLNVGENIAKQENDDYKEVFKMWLKSKGHRRNILGNYNYTAVTTCRARDGNRYWVQVFGKGNDDKGNDNKGNDNKGSDNKGNDDKNGQEGIKGDDHQEGSRGNNYQRDGTKGDDDKSNETRNNNQPQENGQPDGEKGGSPNPLTSFIPLKYPNNQTEIQERFLEEEKPPISFETTISISRKYDKPSMVSTSTVRPTNPPLVNQDEESENMEFLFKEGEDTQKLLKKIPQNYHLSFKGNFKKYVAMKNKQSLSSKMKDQQSTMGPDKQPEGKPKPKDESSKSPSMEPGFGQYKPKEKPTTGQKPISKPQRPKDSSPKQQTQIKDKLDKILKPGHPAIPRPQQPKDKPKESKLPDGNQVNGMFKTILDKIKKLEDKKNTEKLPSLTIDLPQIAQPTSAALSSSSLSDIKKTTAQSPSTSTEVIYKTVYKYKDTPESSGKPKESTEKPKESTAKTRLKVLGNLKRAQKNLKKVQKSLKRAQKNLKKALKSTRKVQKSLKKVQKNQIKVQKSLKKVQRNLKKALRNLKKVL</sequence>
<feature type="region of interest" description="Disordered" evidence="2">
    <location>
        <begin position="261"/>
        <end position="284"/>
    </location>
</feature>
<evidence type="ECO:0000259" key="4">
    <source>
        <dbReference type="Pfam" id="PF00188"/>
    </source>
</evidence>
<dbReference type="PANTHER" id="PTHR31157:SF1">
    <property type="entry name" value="SCP DOMAIN-CONTAINING PROTEIN"/>
    <property type="match status" value="1"/>
</dbReference>
<reference evidence="5" key="1">
    <citation type="journal article" date="2015" name="Parasitol. Res.">
        <title>Morphological and molecular characterization of Nosema pernyi, a microsporidian parasite in Antheraea pernyi.</title>
        <authorList>
            <person name="Wang Y."/>
            <person name="Liu W."/>
            <person name="Jiang Y."/>
            <person name="Huang L."/>
            <person name="Irfan M."/>
            <person name="Shi S."/>
            <person name="Yang R."/>
            <person name="Qin L."/>
        </authorList>
    </citation>
    <scope>NUCLEOTIDE SEQUENCE</scope>
</reference>
<feature type="compositionally biased region" description="Basic and acidic residues" evidence="2">
    <location>
        <begin position="139"/>
        <end position="177"/>
    </location>
</feature>
<organism evidence="5">
    <name type="scientific">Nosema pernyi</name>
    <dbReference type="NCBI Taxonomy" id="1112939"/>
    <lineage>
        <taxon>Eukaryota</taxon>
        <taxon>Fungi</taxon>
        <taxon>Fungi incertae sedis</taxon>
        <taxon>Microsporidia</taxon>
        <taxon>Nosematidae</taxon>
        <taxon>Nosema</taxon>
    </lineage>
</organism>
<dbReference type="EMBL" id="KJ210736">
    <property type="protein sequence ID" value="AJA32464.1"/>
    <property type="molecule type" value="mRNA"/>
</dbReference>
<dbReference type="AlphaFoldDB" id="A0A0N7ADJ4"/>
<feature type="compositionally biased region" description="Basic and acidic residues" evidence="2">
    <location>
        <begin position="419"/>
        <end position="429"/>
    </location>
</feature>
<keyword evidence="1" id="KW-0175">Coiled coil</keyword>
<dbReference type="CDD" id="cd05379">
    <property type="entry name" value="CAP_bacterial"/>
    <property type="match status" value="1"/>
</dbReference>
<evidence type="ECO:0000256" key="2">
    <source>
        <dbReference type="SAM" id="MobiDB-lite"/>
    </source>
</evidence>
<protein>
    <submittedName>
        <fullName evidence="5">Zonadhesin protein</fullName>
    </submittedName>
</protein>
<dbReference type="PANTHER" id="PTHR31157">
    <property type="entry name" value="SCP DOMAIN-CONTAINING PROTEIN"/>
    <property type="match status" value="1"/>
</dbReference>
<feature type="compositionally biased region" description="Basic and acidic residues" evidence="2">
    <location>
        <begin position="505"/>
        <end position="528"/>
    </location>
</feature>
<dbReference type="InterPro" id="IPR035940">
    <property type="entry name" value="CAP_sf"/>
</dbReference>
<feature type="region of interest" description="Disordered" evidence="2">
    <location>
        <begin position="450"/>
        <end position="492"/>
    </location>
</feature>
<feature type="chain" id="PRO_5012136086" evidence="3">
    <location>
        <begin position="16"/>
        <end position="605"/>
    </location>
</feature>
<feature type="compositionally biased region" description="Polar residues" evidence="2">
    <location>
        <begin position="198"/>
        <end position="208"/>
    </location>
</feature>
<dbReference type="Pfam" id="PF00188">
    <property type="entry name" value="CAP"/>
    <property type="match status" value="1"/>
</dbReference>
<evidence type="ECO:0000256" key="3">
    <source>
        <dbReference type="SAM" id="SignalP"/>
    </source>
</evidence>
<proteinExistence type="evidence at transcript level"/>
<dbReference type="SUPFAM" id="SSF55797">
    <property type="entry name" value="PR-1-like"/>
    <property type="match status" value="1"/>
</dbReference>
<evidence type="ECO:0000313" key="5">
    <source>
        <dbReference type="EMBL" id="AJA32464.1"/>
    </source>
</evidence>
<feature type="compositionally biased region" description="Basic and acidic residues" evidence="2">
    <location>
        <begin position="344"/>
        <end position="357"/>
    </location>
</feature>
<feature type="compositionally biased region" description="Basic and acidic residues" evidence="2">
    <location>
        <begin position="186"/>
        <end position="197"/>
    </location>
</feature>
<feature type="signal peptide" evidence="3">
    <location>
        <begin position="1"/>
        <end position="15"/>
    </location>
</feature>
<keyword evidence="3" id="KW-0732">Signal</keyword>
<feature type="region of interest" description="Disordered" evidence="2">
    <location>
        <begin position="137"/>
        <end position="223"/>
    </location>
</feature>
<name>A0A0N7ADJ4_9MICR</name>
<dbReference type="InterPro" id="IPR014044">
    <property type="entry name" value="CAP_dom"/>
</dbReference>
<feature type="domain" description="SCP" evidence="4">
    <location>
        <begin position="19"/>
        <end position="136"/>
    </location>
</feature>
<evidence type="ECO:0000256" key="1">
    <source>
        <dbReference type="SAM" id="Coils"/>
    </source>
</evidence>
<feature type="compositionally biased region" description="Low complexity" evidence="2">
    <location>
        <begin position="473"/>
        <end position="482"/>
    </location>
</feature>
<accession>A0A0N7ADJ4</accession>
<feature type="region of interest" description="Disordered" evidence="2">
    <location>
        <begin position="324"/>
        <end position="438"/>
    </location>
</feature>
<feature type="compositionally biased region" description="Polar residues" evidence="2">
    <location>
        <begin position="325"/>
        <end position="340"/>
    </location>
</feature>
<dbReference type="Gene3D" id="3.40.33.10">
    <property type="entry name" value="CAP"/>
    <property type="match status" value="1"/>
</dbReference>
<feature type="region of interest" description="Disordered" evidence="2">
    <location>
        <begin position="505"/>
        <end position="530"/>
    </location>
</feature>